<accession>A0A841E7Y7</accession>
<proteinExistence type="predicted"/>
<dbReference type="EMBL" id="JACHLY010000001">
    <property type="protein sequence ID" value="MBB6000067.1"/>
    <property type="molecule type" value="Genomic_DNA"/>
</dbReference>
<sequence length="302" mass="31686">MSSDTHGRWRAQIPADIDRPDPVIAGLTPRQLLLLAPLAAAAWAGVVGLRGHLPLWAIGLILAPLVGAGVAVVAGRRDAMSLDAFAWAGLAWLRAPKRRVGAPDGLPGLPPWAPPTGREPALAPLRLPARAVADDGVIELGERRAVLVECSTLNLALAASGEQDTAIGAMAGVLHTLAEPAQILVRAVGHDLSPLTDLLQQRAPALAHPDLEQAAYDHAAWLAELQAGRTLLQRRLLLVLTTTGPTSALGERAEDVATQLQALGLRARVCDGDQAWDHLHACLHPAPTTAAPDDEEEGDRPA</sequence>
<reference evidence="2 3" key="1">
    <citation type="submission" date="2020-08" db="EMBL/GenBank/DDBJ databases">
        <title>Sequencing the genomes of 1000 actinobacteria strains.</title>
        <authorList>
            <person name="Klenk H.-P."/>
        </authorList>
    </citation>
    <scope>NUCLEOTIDE SEQUENCE [LARGE SCALE GENOMIC DNA]</scope>
    <source>
        <strain evidence="2 3">DSM 44593</strain>
    </source>
</reference>
<evidence type="ECO:0000313" key="2">
    <source>
        <dbReference type="EMBL" id="MBB6000067.1"/>
    </source>
</evidence>
<keyword evidence="1" id="KW-0812">Transmembrane</keyword>
<evidence type="ECO:0008006" key="4">
    <source>
        <dbReference type="Google" id="ProtNLM"/>
    </source>
</evidence>
<dbReference type="InterPro" id="IPR024414">
    <property type="entry name" value="Uncharacterised_PrgI"/>
</dbReference>
<dbReference type="AlphaFoldDB" id="A0A841E7Y7"/>
<dbReference type="Pfam" id="PF12666">
    <property type="entry name" value="PrgI"/>
    <property type="match status" value="1"/>
</dbReference>
<organism evidence="2 3">
    <name type="scientific">Streptomonospora salina</name>
    <dbReference type="NCBI Taxonomy" id="104205"/>
    <lineage>
        <taxon>Bacteria</taxon>
        <taxon>Bacillati</taxon>
        <taxon>Actinomycetota</taxon>
        <taxon>Actinomycetes</taxon>
        <taxon>Streptosporangiales</taxon>
        <taxon>Nocardiopsidaceae</taxon>
        <taxon>Streptomonospora</taxon>
    </lineage>
</organism>
<feature type="transmembrane region" description="Helical" evidence="1">
    <location>
        <begin position="32"/>
        <end position="49"/>
    </location>
</feature>
<gene>
    <name evidence="2" type="ORF">HNR25_003818</name>
</gene>
<dbReference type="RefSeq" id="WP_184637263.1">
    <property type="nucleotide sequence ID" value="NZ_BAABKT010000012.1"/>
</dbReference>
<name>A0A841E7Y7_9ACTN</name>
<comment type="caution">
    <text evidence="2">The sequence shown here is derived from an EMBL/GenBank/DDBJ whole genome shotgun (WGS) entry which is preliminary data.</text>
</comment>
<keyword evidence="3" id="KW-1185">Reference proteome</keyword>
<protein>
    <recommendedName>
        <fullName evidence="4">PrgI family protein</fullName>
    </recommendedName>
</protein>
<keyword evidence="1" id="KW-0472">Membrane</keyword>
<evidence type="ECO:0000313" key="3">
    <source>
        <dbReference type="Proteomes" id="UP000578077"/>
    </source>
</evidence>
<dbReference type="Proteomes" id="UP000578077">
    <property type="component" value="Unassembled WGS sequence"/>
</dbReference>
<keyword evidence="1" id="KW-1133">Transmembrane helix</keyword>
<feature type="transmembrane region" description="Helical" evidence="1">
    <location>
        <begin position="55"/>
        <end position="74"/>
    </location>
</feature>
<evidence type="ECO:0000256" key="1">
    <source>
        <dbReference type="SAM" id="Phobius"/>
    </source>
</evidence>